<keyword evidence="9" id="KW-1185">Reference proteome</keyword>
<keyword evidence="4 6" id="KW-1133">Transmembrane helix</keyword>
<dbReference type="Pfam" id="PF03176">
    <property type="entry name" value="MMPL"/>
    <property type="match status" value="2"/>
</dbReference>
<evidence type="ECO:0000313" key="9">
    <source>
        <dbReference type="Proteomes" id="UP000196027"/>
    </source>
</evidence>
<evidence type="ECO:0000259" key="7">
    <source>
        <dbReference type="PROSITE" id="PS50156"/>
    </source>
</evidence>
<dbReference type="PRINTS" id="PR00702">
    <property type="entry name" value="ACRIFLAVINRP"/>
</dbReference>
<evidence type="ECO:0000256" key="4">
    <source>
        <dbReference type="ARBA" id="ARBA00022989"/>
    </source>
</evidence>
<evidence type="ECO:0000313" key="8">
    <source>
        <dbReference type="EMBL" id="ARU56993.1"/>
    </source>
</evidence>
<feature type="transmembrane region" description="Helical" evidence="6">
    <location>
        <begin position="659"/>
        <end position="682"/>
    </location>
</feature>
<dbReference type="EMBL" id="CP021425">
    <property type="protein sequence ID" value="ARU56993.1"/>
    <property type="molecule type" value="Genomic_DNA"/>
</dbReference>
<evidence type="ECO:0000256" key="6">
    <source>
        <dbReference type="SAM" id="Phobius"/>
    </source>
</evidence>
<dbReference type="SUPFAM" id="SSF82866">
    <property type="entry name" value="Multidrug efflux transporter AcrB transmembrane domain"/>
    <property type="match status" value="2"/>
</dbReference>
<sequence>MVILLGLQITKIKVDTDPENMLPHDHPGRLVHDSVKKMFGLSDMIVVGLVNDRTAAGVFTPKNLTAIVHLTEYVTKIDGVVVKDLMSLANVDDIRQGEAGEIRFQWLMRQSPETNDAARSVLNSVRNLPLLNNTLASEDGKAAALYIPIIAKDQSYRISGEISHYLRSLDIDGEFYITGLPVAEDTFGVEMFIQMAISAPAAAAMIFLLMWFFFRSATLITAPMLMAFIVVIATMGLLIGSGYTVHIMSSMIPIFLMPIAVVDSVHILSEFADRYRQGDDPKVVVKQVMGHLFQPMLYTSITSAIGFASLAITPIPPVQVFGLHIAFGIALAFLLTITFIPAYIVSMNETQLNRMAEKVNQLHHSGRMPKLLQSVGTKVVSKTVWIISAIVIVVGTSLYGVSQIKINDNPVRWFAENHDIRVADRVMNTHFAGTYQVYLRLKHEPEVNDSKQLIQDVGQQLESLDNDIVAQWWSANSALLSGHEYAEFITALDDLLFTLDDPLVLSSLEQVSAKIQQRAVQAKYFQNPENLAYIDKLQRYIEGQDVVGKSNSVVDLIKTVYRELTGDQANYRIPESAAAVAQTLLSYQGSHRPDDLWHFVTPDYTDALIWVQLTSGDNQDVEAMVSAVQEYLVTNPLPQNVSLDWAGLTYINVLWQDEMVSGMLESLLGSFVIVFVVMVVLFRSFFWGVLAMVPLSITITFIYGVIGLSGKDYDMPIAVLSSLTLGLSVDFAIHFLERSRALYKQNGSIQETMALMFDEPARAITRNALVISLGFTPLLLAPLIPYNTVGVFLAVIMIVSCAVSLMVLPVLLSLGRKLLFRIS</sequence>
<name>A0A1Y0IC89_9GAMM</name>
<gene>
    <name evidence="8" type="ORF">OLMES_2949</name>
</gene>
<dbReference type="InterPro" id="IPR001036">
    <property type="entry name" value="Acrflvin-R"/>
</dbReference>
<proteinExistence type="predicted"/>
<keyword evidence="2" id="KW-1003">Cell membrane</keyword>
<evidence type="ECO:0000256" key="3">
    <source>
        <dbReference type="ARBA" id="ARBA00022692"/>
    </source>
</evidence>
<feature type="transmembrane region" description="Helical" evidence="6">
    <location>
        <begin position="383"/>
        <end position="402"/>
    </location>
</feature>
<feature type="transmembrane region" description="Helical" evidence="6">
    <location>
        <begin position="251"/>
        <end position="268"/>
    </location>
</feature>
<feature type="domain" description="SSD" evidence="7">
    <location>
        <begin position="219"/>
        <end position="346"/>
    </location>
</feature>
<protein>
    <submittedName>
        <fullName evidence="8">HAE3 family</fullName>
    </submittedName>
</protein>
<organism evidence="8 9">
    <name type="scientific">Oleiphilus messinensis</name>
    <dbReference type="NCBI Taxonomy" id="141451"/>
    <lineage>
        <taxon>Bacteria</taxon>
        <taxon>Pseudomonadati</taxon>
        <taxon>Pseudomonadota</taxon>
        <taxon>Gammaproteobacteria</taxon>
        <taxon>Oceanospirillales</taxon>
        <taxon>Oleiphilaceae</taxon>
        <taxon>Oleiphilus</taxon>
    </lineage>
</organism>
<keyword evidence="3 6" id="KW-0812">Transmembrane</keyword>
<feature type="transmembrane region" description="Helical" evidence="6">
    <location>
        <begin position="790"/>
        <end position="814"/>
    </location>
</feature>
<dbReference type="Gene3D" id="1.20.1640.10">
    <property type="entry name" value="Multidrug efflux transporter AcrB transmembrane domain"/>
    <property type="match status" value="2"/>
</dbReference>
<dbReference type="Proteomes" id="UP000196027">
    <property type="component" value="Chromosome"/>
</dbReference>
<feature type="transmembrane region" description="Helical" evidence="6">
    <location>
        <begin position="225"/>
        <end position="245"/>
    </location>
</feature>
<feature type="transmembrane region" description="Helical" evidence="6">
    <location>
        <begin position="715"/>
        <end position="736"/>
    </location>
</feature>
<dbReference type="InterPro" id="IPR050545">
    <property type="entry name" value="Mycobact_MmpL"/>
</dbReference>
<reference evidence="8 9" key="1">
    <citation type="submission" date="2017-05" db="EMBL/GenBank/DDBJ databases">
        <title>Genomic insights into alkan degradation activity of Oleiphilus messinensis.</title>
        <authorList>
            <person name="Kozyavkin S.A."/>
            <person name="Slesarev A.I."/>
            <person name="Golyshin P.N."/>
            <person name="Korzhenkov A."/>
            <person name="Golyshina O.N."/>
            <person name="Toshchakov S.V."/>
        </authorList>
    </citation>
    <scope>NUCLEOTIDE SEQUENCE [LARGE SCALE GENOMIC DNA]</scope>
    <source>
        <strain evidence="8 9">ME102</strain>
    </source>
</reference>
<feature type="transmembrane region" description="Helical" evidence="6">
    <location>
        <begin position="296"/>
        <end position="315"/>
    </location>
</feature>
<dbReference type="PANTHER" id="PTHR33406:SF13">
    <property type="entry name" value="MEMBRANE PROTEIN YDFJ"/>
    <property type="match status" value="1"/>
</dbReference>
<feature type="transmembrane region" description="Helical" evidence="6">
    <location>
        <begin position="763"/>
        <end position="784"/>
    </location>
</feature>
<evidence type="ECO:0000256" key="5">
    <source>
        <dbReference type="ARBA" id="ARBA00023136"/>
    </source>
</evidence>
<keyword evidence="5 6" id="KW-0472">Membrane</keyword>
<evidence type="ECO:0000256" key="2">
    <source>
        <dbReference type="ARBA" id="ARBA00022475"/>
    </source>
</evidence>
<comment type="subcellular location">
    <subcellularLocation>
        <location evidence="1">Cell membrane</location>
        <topology evidence="1">Multi-pass membrane protein</topology>
    </subcellularLocation>
</comment>
<dbReference type="InterPro" id="IPR004869">
    <property type="entry name" value="MMPL_dom"/>
</dbReference>
<dbReference type="InterPro" id="IPR000731">
    <property type="entry name" value="SSD"/>
</dbReference>
<dbReference type="KEGG" id="ome:OLMES_2949"/>
<accession>A0A1Y0IC89</accession>
<dbReference type="AlphaFoldDB" id="A0A1Y0IC89"/>
<feature type="transmembrane region" description="Helical" evidence="6">
    <location>
        <begin position="689"/>
        <end position="709"/>
    </location>
</feature>
<evidence type="ECO:0000256" key="1">
    <source>
        <dbReference type="ARBA" id="ARBA00004651"/>
    </source>
</evidence>
<dbReference type="PROSITE" id="PS50156">
    <property type="entry name" value="SSD"/>
    <property type="match status" value="1"/>
</dbReference>
<dbReference type="GO" id="GO:0005886">
    <property type="term" value="C:plasma membrane"/>
    <property type="evidence" value="ECO:0007669"/>
    <property type="project" value="UniProtKB-SubCell"/>
</dbReference>
<dbReference type="GO" id="GO:0022857">
    <property type="term" value="F:transmembrane transporter activity"/>
    <property type="evidence" value="ECO:0007669"/>
    <property type="project" value="InterPro"/>
</dbReference>
<feature type="transmembrane region" description="Helical" evidence="6">
    <location>
        <begin position="321"/>
        <end position="345"/>
    </location>
</feature>
<dbReference type="PANTHER" id="PTHR33406">
    <property type="entry name" value="MEMBRANE PROTEIN MJ1562-RELATED"/>
    <property type="match status" value="1"/>
</dbReference>
<feature type="transmembrane region" description="Helical" evidence="6">
    <location>
        <begin position="191"/>
        <end position="213"/>
    </location>
</feature>